<name>A0A2K4ZPK6_9FIRM</name>
<dbReference type="AlphaFoldDB" id="A0A2K4ZPK6"/>
<evidence type="ECO:0000313" key="3">
    <source>
        <dbReference type="Proteomes" id="UP000236311"/>
    </source>
</evidence>
<dbReference type="OrthoDB" id="2048904at2"/>
<protein>
    <submittedName>
        <fullName evidence="2">Uncharacterized protein</fullName>
    </submittedName>
</protein>
<accession>A0A2K4ZPK6</accession>
<feature type="compositionally biased region" description="Basic and acidic residues" evidence="1">
    <location>
        <begin position="195"/>
        <end position="220"/>
    </location>
</feature>
<gene>
    <name evidence="2" type="ORF">AMURIS_05187</name>
</gene>
<feature type="compositionally biased region" description="Basic and acidic residues" evidence="1">
    <location>
        <begin position="94"/>
        <end position="124"/>
    </location>
</feature>
<organism evidence="2 3">
    <name type="scientific">Acetatifactor muris</name>
    <dbReference type="NCBI Taxonomy" id="879566"/>
    <lineage>
        <taxon>Bacteria</taxon>
        <taxon>Bacillati</taxon>
        <taxon>Bacillota</taxon>
        <taxon>Clostridia</taxon>
        <taxon>Lachnospirales</taxon>
        <taxon>Lachnospiraceae</taxon>
        <taxon>Acetatifactor</taxon>
    </lineage>
</organism>
<feature type="compositionally biased region" description="Polar residues" evidence="1">
    <location>
        <begin position="125"/>
        <end position="150"/>
    </location>
</feature>
<proteinExistence type="predicted"/>
<evidence type="ECO:0000256" key="1">
    <source>
        <dbReference type="SAM" id="MobiDB-lite"/>
    </source>
</evidence>
<dbReference type="Proteomes" id="UP000236311">
    <property type="component" value="Unassembled WGS sequence"/>
</dbReference>
<reference evidence="2 3" key="1">
    <citation type="submission" date="2018-01" db="EMBL/GenBank/DDBJ databases">
        <authorList>
            <person name="Gaut B.S."/>
            <person name="Morton B.R."/>
            <person name="Clegg M.T."/>
            <person name="Duvall M.R."/>
        </authorList>
    </citation>
    <scope>NUCLEOTIDE SEQUENCE [LARGE SCALE GENOMIC DNA]</scope>
    <source>
        <strain evidence="2">GP69</strain>
    </source>
</reference>
<feature type="compositionally biased region" description="Polar residues" evidence="1">
    <location>
        <begin position="81"/>
        <end position="90"/>
    </location>
</feature>
<dbReference type="EMBL" id="OFSM01000050">
    <property type="protein sequence ID" value="SOY32428.1"/>
    <property type="molecule type" value="Genomic_DNA"/>
</dbReference>
<evidence type="ECO:0000313" key="2">
    <source>
        <dbReference type="EMBL" id="SOY32428.1"/>
    </source>
</evidence>
<dbReference type="RefSeq" id="WP_146040197.1">
    <property type="nucleotide sequence ID" value="NZ_JANJZD010000055.1"/>
</dbReference>
<sequence length="347" mass="38053">MGISSVGTLENAAISRSRMAVQHAEVRQSRGTGQKAAAQPADVVSKNIQNEISEVQRQKQGLSSKQEMSEGERSKKKQELQQELSSLNTRLRQRQAEVSRKQKQADRLEELSAPDTDMRTRRAEGSNTGKTAQNSKAGKNTEQSMGTEASFTKEAAEKMAGTGDAERSAGQTKRSAGQTKRSAGQTKRSAGQIRHSTEQTKRNAEKTERSSEDDRDEKPKTGGIPQDKMQAIVGGDIFREQTERREVVIARIEGGIAILKGEIRQDEMLGNDVQNKKTELKAREAKVKNAANGLPVVNAPGRKSDKILRNAGRVKAEAEEHVKNRILKTSPDGVVVLKSDNGTLQFR</sequence>
<keyword evidence="3" id="KW-1185">Reference proteome</keyword>
<feature type="compositionally biased region" description="Basic and acidic residues" evidence="1">
    <location>
        <begin position="67"/>
        <end position="80"/>
    </location>
</feature>
<feature type="region of interest" description="Disordered" evidence="1">
    <location>
        <begin position="1"/>
        <end position="235"/>
    </location>
</feature>
<feature type="compositionally biased region" description="Polar residues" evidence="1">
    <location>
        <begin position="46"/>
        <end position="66"/>
    </location>
</feature>
<feature type="compositionally biased region" description="Polar residues" evidence="1">
    <location>
        <begin position="169"/>
        <end position="189"/>
    </location>
</feature>